<dbReference type="Proteomes" id="UP001623591">
    <property type="component" value="Unassembled WGS sequence"/>
</dbReference>
<feature type="transmembrane region" description="Helical" evidence="1">
    <location>
        <begin position="155"/>
        <end position="188"/>
    </location>
</feature>
<keyword evidence="1" id="KW-1133">Transmembrane helix</keyword>
<keyword evidence="1" id="KW-0472">Membrane</keyword>
<gene>
    <name evidence="3" type="ORF">ACJDUG_13790</name>
</gene>
<dbReference type="InterPro" id="IPR003675">
    <property type="entry name" value="Rce1/LyrA-like_dom"/>
</dbReference>
<keyword evidence="4" id="KW-1185">Reference proteome</keyword>
<name>A0ABW8T7G9_9CLOT</name>
<dbReference type="Pfam" id="PF02517">
    <property type="entry name" value="Rce1-like"/>
    <property type="match status" value="1"/>
</dbReference>
<feature type="transmembrane region" description="Helical" evidence="1">
    <location>
        <begin position="117"/>
        <end position="134"/>
    </location>
</feature>
<dbReference type="EMBL" id="JBJHZZ010000012">
    <property type="protein sequence ID" value="MFL0248036.1"/>
    <property type="molecule type" value="Genomic_DNA"/>
</dbReference>
<dbReference type="GO" id="GO:0016787">
    <property type="term" value="F:hydrolase activity"/>
    <property type="evidence" value="ECO:0007669"/>
    <property type="project" value="UniProtKB-KW"/>
</dbReference>
<reference evidence="3 4" key="1">
    <citation type="submission" date="2024-11" db="EMBL/GenBank/DDBJ databases">
        <authorList>
            <person name="Heng Y.C."/>
            <person name="Lim A.C.H."/>
            <person name="Lee J.K.Y."/>
            <person name="Kittelmann S."/>
        </authorList>
    </citation>
    <scope>NUCLEOTIDE SEQUENCE [LARGE SCALE GENOMIC DNA]</scope>
    <source>
        <strain evidence="3 4">WILCCON 0185</strain>
    </source>
</reference>
<dbReference type="PANTHER" id="PTHR39430">
    <property type="entry name" value="MEMBRANE-ASSOCIATED PROTEASE-RELATED"/>
    <property type="match status" value="1"/>
</dbReference>
<dbReference type="PANTHER" id="PTHR39430:SF1">
    <property type="entry name" value="PROTEASE"/>
    <property type="match status" value="1"/>
</dbReference>
<accession>A0ABW8T7G9</accession>
<evidence type="ECO:0000259" key="2">
    <source>
        <dbReference type="Pfam" id="PF02517"/>
    </source>
</evidence>
<organism evidence="3 4">
    <name type="scientific">Candidatus Clostridium stratigraminis</name>
    <dbReference type="NCBI Taxonomy" id="3381661"/>
    <lineage>
        <taxon>Bacteria</taxon>
        <taxon>Bacillati</taxon>
        <taxon>Bacillota</taxon>
        <taxon>Clostridia</taxon>
        <taxon>Eubacteriales</taxon>
        <taxon>Clostridiaceae</taxon>
        <taxon>Clostridium</taxon>
    </lineage>
</organism>
<feature type="transmembrane region" description="Helical" evidence="1">
    <location>
        <begin position="82"/>
        <end position="102"/>
    </location>
</feature>
<dbReference type="EC" id="3.4.-.-" evidence="3"/>
<evidence type="ECO:0000313" key="4">
    <source>
        <dbReference type="Proteomes" id="UP001623591"/>
    </source>
</evidence>
<comment type="caution">
    <text evidence="3">The sequence shown here is derived from an EMBL/GenBank/DDBJ whole genome shotgun (WGS) entry which is preliminary data.</text>
</comment>
<keyword evidence="1" id="KW-0812">Transmembrane</keyword>
<evidence type="ECO:0000313" key="3">
    <source>
        <dbReference type="EMBL" id="MFL0248036.1"/>
    </source>
</evidence>
<feature type="domain" description="CAAX prenyl protease 2/Lysostaphin resistance protein A-like" evidence="2">
    <location>
        <begin position="118"/>
        <end position="212"/>
    </location>
</feature>
<feature type="transmembrane region" description="Helical" evidence="1">
    <location>
        <begin position="200"/>
        <end position="220"/>
    </location>
</feature>
<proteinExistence type="predicted"/>
<dbReference type="RefSeq" id="WP_406770467.1">
    <property type="nucleotide sequence ID" value="NZ_JBJHZZ010000012.1"/>
</dbReference>
<feature type="transmembrane region" description="Helical" evidence="1">
    <location>
        <begin position="12"/>
        <end position="31"/>
    </location>
</feature>
<feature type="transmembrane region" description="Helical" evidence="1">
    <location>
        <begin position="43"/>
        <end position="62"/>
    </location>
</feature>
<protein>
    <submittedName>
        <fullName evidence="3">CPBP family intramembrane glutamic endopeptidase</fullName>
        <ecNumber evidence="3">3.4.-.-</ecNumber>
    </submittedName>
</protein>
<sequence length="221" mass="25272">MLGKTQKSILTLAIATVFQFVILYGVILFNQNILMNFTLVERMLLMFSTQWIFLIIPVLFMLKNKEKLKDIGFTRINISIQILSGIGIAIAMCLIFTVIPILCGLKDMVSSTHYTKAWQFIFEFFYSIFGVALAEEFFFRGYMFKKLMDIKNSKWFAIIISSIVFGLFHIFQGNIIQVFTTMVLGVMFCLLRDKIKGCSTLSLIFAHGVYDALIVLCVALL</sequence>
<evidence type="ECO:0000256" key="1">
    <source>
        <dbReference type="SAM" id="Phobius"/>
    </source>
</evidence>
<keyword evidence="3" id="KW-0378">Hydrolase</keyword>